<dbReference type="Pfam" id="PF10722">
    <property type="entry name" value="YbjN"/>
    <property type="match status" value="1"/>
</dbReference>
<organism evidence="1 2">
    <name type="scientific">Leekyejoonella antrihumi</name>
    <dbReference type="NCBI Taxonomy" id="1660198"/>
    <lineage>
        <taxon>Bacteria</taxon>
        <taxon>Bacillati</taxon>
        <taxon>Actinomycetota</taxon>
        <taxon>Actinomycetes</taxon>
        <taxon>Micrococcales</taxon>
        <taxon>Dermacoccaceae</taxon>
        <taxon>Leekyejoonella</taxon>
    </lineage>
</organism>
<dbReference type="InterPro" id="IPR019660">
    <property type="entry name" value="Put_sensory_transdc_reg_YbjN"/>
</dbReference>
<name>A0A563E8N0_9MICO</name>
<dbReference type="EMBL" id="VCQV01000001">
    <property type="protein sequence ID" value="TWP38880.1"/>
    <property type="molecule type" value="Genomic_DNA"/>
</dbReference>
<comment type="caution">
    <text evidence="1">The sequence shown here is derived from an EMBL/GenBank/DDBJ whole genome shotgun (WGS) entry which is preliminary data.</text>
</comment>
<sequence length="176" mass="19651">MSTTDGAEPAARDDAVRILEAFLADNEVEWEAGARDDEYVVSLPGERKLKTVCSLLIGEVSLTTTAFVIRHADENEAEFYRFLLRKNLRLPGIAYSIDGEGDVYLTGRAPLEGISVAYLDRLLGVVLEASDGAFNDLLVIGFLSSMKREWAWRISRGESTRNLEAFRHLLEDQPRS</sequence>
<dbReference type="Proteomes" id="UP000320244">
    <property type="component" value="Unassembled WGS sequence"/>
</dbReference>
<dbReference type="AlphaFoldDB" id="A0A563E8N0"/>
<accession>A0A563E8N0</accession>
<evidence type="ECO:0000313" key="2">
    <source>
        <dbReference type="Proteomes" id="UP000320244"/>
    </source>
</evidence>
<proteinExistence type="predicted"/>
<gene>
    <name evidence="1" type="ORF">FGL98_00255</name>
</gene>
<evidence type="ECO:0000313" key="1">
    <source>
        <dbReference type="EMBL" id="TWP38880.1"/>
    </source>
</evidence>
<dbReference type="RefSeq" id="WP_146314663.1">
    <property type="nucleotide sequence ID" value="NZ_VCQV01000001.1"/>
</dbReference>
<reference evidence="1 2" key="1">
    <citation type="submission" date="2019-05" db="EMBL/GenBank/DDBJ databases">
        <authorList>
            <person name="Lee S.D."/>
        </authorList>
    </citation>
    <scope>NUCLEOTIDE SEQUENCE [LARGE SCALE GENOMIC DNA]</scope>
    <source>
        <strain evidence="1 2">C5-26</strain>
    </source>
</reference>
<protein>
    <submittedName>
        <fullName evidence="1">YbjN domain-containing protein</fullName>
    </submittedName>
</protein>
<dbReference type="Gene3D" id="3.30.1460.10">
    <property type="match status" value="1"/>
</dbReference>
<dbReference type="SUPFAM" id="SSF69635">
    <property type="entry name" value="Type III secretory system chaperone-like"/>
    <property type="match status" value="1"/>
</dbReference>
<reference evidence="1 2" key="2">
    <citation type="submission" date="2019-08" db="EMBL/GenBank/DDBJ databases">
        <title>Jejuicoccus antrihumi gen. nov., sp. nov., a new member of the family Dermacoccaceae isolated from a cave.</title>
        <authorList>
            <person name="Schumann P."/>
            <person name="Kim I.S."/>
        </authorList>
    </citation>
    <scope>NUCLEOTIDE SEQUENCE [LARGE SCALE GENOMIC DNA]</scope>
    <source>
        <strain evidence="1 2">C5-26</strain>
    </source>
</reference>
<keyword evidence="2" id="KW-1185">Reference proteome</keyword>
<dbReference type="OrthoDB" id="3212317at2"/>